<feature type="compositionally biased region" description="Polar residues" evidence="1">
    <location>
        <begin position="1"/>
        <end position="26"/>
    </location>
</feature>
<dbReference type="AlphaFoldDB" id="A0A0L1J4B3"/>
<dbReference type="OrthoDB" id="5389296at2759"/>
<organism evidence="2 3">
    <name type="scientific">Aspergillus nomiae NRRL (strain ATCC 15546 / NRRL 13137 / CBS 260.88 / M93)</name>
    <dbReference type="NCBI Taxonomy" id="1509407"/>
    <lineage>
        <taxon>Eukaryota</taxon>
        <taxon>Fungi</taxon>
        <taxon>Dikarya</taxon>
        <taxon>Ascomycota</taxon>
        <taxon>Pezizomycotina</taxon>
        <taxon>Eurotiomycetes</taxon>
        <taxon>Eurotiomycetidae</taxon>
        <taxon>Eurotiales</taxon>
        <taxon>Aspergillaceae</taxon>
        <taxon>Aspergillus</taxon>
        <taxon>Aspergillus subgen. Circumdati</taxon>
    </lineage>
</organism>
<gene>
    <name evidence="2" type="ORF">ANOM_004521</name>
</gene>
<reference evidence="2 3" key="1">
    <citation type="submission" date="2014-06" db="EMBL/GenBank/DDBJ databases">
        <title>The Genome of the Aflatoxigenic Filamentous Fungus Aspergillus nomius.</title>
        <authorList>
            <person name="Moore M.G."/>
            <person name="Shannon B.M."/>
            <person name="Brian M.M."/>
        </authorList>
    </citation>
    <scope>NUCLEOTIDE SEQUENCE [LARGE SCALE GENOMIC DNA]</scope>
    <source>
        <strain evidence="2 3">NRRL 13137</strain>
    </source>
</reference>
<dbReference type="GeneID" id="26806325"/>
<evidence type="ECO:0000313" key="2">
    <source>
        <dbReference type="EMBL" id="KNG86273.1"/>
    </source>
</evidence>
<comment type="caution">
    <text evidence="2">The sequence shown here is derived from an EMBL/GenBank/DDBJ whole genome shotgun (WGS) entry which is preliminary data.</text>
</comment>
<dbReference type="Proteomes" id="UP000037505">
    <property type="component" value="Unassembled WGS sequence"/>
</dbReference>
<keyword evidence="3" id="KW-1185">Reference proteome</keyword>
<feature type="region of interest" description="Disordered" evidence="1">
    <location>
        <begin position="1"/>
        <end position="180"/>
    </location>
</feature>
<evidence type="ECO:0000256" key="1">
    <source>
        <dbReference type="SAM" id="MobiDB-lite"/>
    </source>
</evidence>
<name>A0A0L1J4B3_ASPN3</name>
<dbReference type="RefSeq" id="XP_015407196.1">
    <property type="nucleotide sequence ID" value="XM_015549778.1"/>
</dbReference>
<proteinExistence type="predicted"/>
<accession>A0A0L1J4B3</accession>
<feature type="compositionally biased region" description="Basic and acidic residues" evidence="1">
    <location>
        <begin position="91"/>
        <end position="107"/>
    </location>
</feature>
<dbReference type="EMBL" id="JNOM01000122">
    <property type="protein sequence ID" value="KNG86273.1"/>
    <property type="molecule type" value="Genomic_DNA"/>
</dbReference>
<feature type="compositionally biased region" description="Low complexity" evidence="1">
    <location>
        <begin position="27"/>
        <end position="42"/>
    </location>
</feature>
<evidence type="ECO:0000313" key="3">
    <source>
        <dbReference type="Proteomes" id="UP000037505"/>
    </source>
</evidence>
<protein>
    <submittedName>
        <fullName evidence="2">Uncharacterized protein</fullName>
    </submittedName>
</protein>
<sequence>MPPSSVSSQQNASPNNNIHLTISSQTPFRVPSSRRPNSSARPNTGPQFASTPRFVLSQQTPRSAAQVHGKDDLTDGDESPQSTPVANIRAAKRDQDIRPTQRQKETIEDSDDELGYNGGIHRTLPDDITGGPDLDSSPPGDAGELEAEFEALFGPTTTRTKRRRASLDPEIPFTQRRKHNDDIIQTELPLLPSIQHQQPSNPLNATTLASCHQPPRHSQVPSPSQALDHSPLLHRDRPPRNGNRRFVLPRSPSPSQAAEDPSAIPTPFSPSSHTLRGRGRHRSAAPSYLPGGMAAEVRSWILEMSTKREQMHMNHRNNTGAGPDLQKYFLAVRIADVRQSALASSGPLAFVRGKPVTSLDDDEDASGNHEGSEMRTILLLGAPRSQPAGLSSQYPDASRVPGLVRGNLVGVHRGLVWDLDLEDRLSGYDIPSEPDSDGHGQSRTTTKWLVCMEWDLISVD</sequence>
<feature type="compositionally biased region" description="Polar residues" evidence="1">
    <location>
        <begin position="194"/>
        <end position="210"/>
    </location>
</feature>
<feature type="region of interest" description="Disordered" evidence="1">
    <location>
        <begin position="194"/>
        <end position="289"/>
    </location>
</feature>
<feature type="compositionally biased region" description="Polar residues" evidence="1">
    <location>
        <begin position="44"/>
        <end position="63"/>
    </location>
</feature>